<name>A0AAV2TTD2_CALDB</name>
<gene>
    <name evidence="2" type="ORF">CDAUBV1_LOCUS13473</name>
</gene>
<dbReference type="Proteomes" id="UP001497525">
    <property type="component" value="Unassembled WGS sequence"/>
</dbReference>
<sequence length="259" mass="29254">MNFSQEDSQAYNIFDGCSPLAKGFKNTWLLSRSDSDRSTSEGGKFSPRKWSEHCKPKSTKEFSSDCHAGQPGGLQVDGKPMKHIDEYTISTKNQLVVVRDALRSISLQLDNLLKDSGAEAKDDYSAVDIEEQLGKILDILDMTNPCIRKENEKRESTIVCRNSSDAARKRKSEEKQKISEESCESSETNRGIGDYLDQLKKSADSTIKLLLELQTSLRKVMKGDLDKNYRQMVDSVRAETIKSCLTFLEDRVDQHVNEL</sequence>
<proteinExistence type="predicted"/>
<evidence type="ECO:0000313" key="2">
    <source>
        <dbReference type="EMBL" id="CAL5138652.1"/>
    </source>
</evidence>
<organism evidence="2 3">
    <name type="scientific">Calicophoron daubneyi</name>
    <name type="common">Rumen fluke</name>
    <name type="synonym">Paramphistomum daubneyi</name>
    <dbReference type="NCBI Taxonomy" id="300641"/>
    <lineage>
        <taxon>Eukaryota</taxon>
        <taxon>Metazoa</taxon>
        <taxon>Spiralia</taxon>
        <taxon>Lophotrochozoa</taxon>
        <taxon>Platyhelminthes</taxon>
        <taxon>Trematoda</taxon>
        <taxon>Digenea</taxon>
        <taxon>Plagiorchiida</taxon>
        <taxon>Pronocephalata</taxon>
        <taxon>Paramphistomoidea</taxon>
        <taxon>Paramphistomidae</taxon>
        <taxon>Calicophoron</taxon>
    </lineage>
</organism>
<feature type="region of interest" description="Disordered" evidence="1">
    <location>
        <begin position="33"/>
        <end position="56"/>
    </location>
</feature>
<dbReference type="EMBL" id="CAXLJL010000512">
    <property type="protein sequence ID" value="CAL5138652.1"/>
    <property type="molecule type" value="Genomic_DNA"/>
</dbReference>
<accession>A0AAV2TTD2</accession>
<evidence type="ECO:0000313" key="3">
    <source>
        <dbReference type="Proteomes" id="UP001497525"/>
    </source>
</evidence>
<comment type="caution">
    <text evidence="2">The sequence shown here is derived from an EMBL/GenBank/DDBJ whole genome shotgun (WGS) entry which is preliminary data.</text>
</comment>
<evidence type="ECO:0000256" key="1">
    <source>
        <dbReference type="SAM" id="MobiDB-lite"/>
    </source>
</evidence>
<feature type="compositionally biased region" description="Basic and acidic residues" evidence="1">
    <location>
        <begin position="171"/>
        <end position="180"/>
    </location>
</feature>
<reference evidence="2" key="1">
    <citation type="submission" date="2024-06" db="EMBL/GenBank/DDBJ databases">
        <authorList>
            <person name="Liu X."/>
            <person name="Lenzi L."/>
            <person name="Haldenby T S."/>
            <person name="Uol C."/>
        </authorList>
    </citation>
    <scope>NUCLEOTIDE SEQUENCE</scope>
</reference>
<dbReference type="AlphaFoldDB" id="A0AAV2TTD2"/>
<protein>
    <submittedName>
        <fullName evidence="2">Uncharacterized protein</fullName>
    </submittedName>
</protein>
<feature type="region of interest" description="Disordered" evidence="1">
    <location>
        <begin position="163"/>
        <end position="188"/>
    </location>
</feature>